<evidence type="ECO:0000313" key="5">
    <source>
        <dbReference type="Proteomes" id="UP000255316"/>
    </source>
</evidence>
<dbReference type="Proteomes" id="UP000255316">
    <property type="component" value="Unassembled WGS sequence"/>
</dbReference>
<sequence>MGKRAQAEMKSFLLAEKRRLEVIEQLKKCESHEELSKSLKKYEEKKEKKFFVISSKLTEYHVQRLRKLDEEISQLKTELKKQFPLPGAHVKLQQILPPKVKVVASCEQTLVERTFTQKMPGHLLSKPCNLGDDKLVLAKEMIARSVEIPEGSYEGSLQRDVSESAFSSEEYIQENSVDPKTKRERETHLLQVNVQLRIFKLKQEELEATYQKNLSKGKQDQANKYQKASNAAKTIYDEISRLAKQYINDGDLDAFKTNSQSILKEDNDNVKIVQEHRGWKSFLANLAGLIFTVGLAQAGYSLYKREFSWFKPPTDTGKKVEDLYTSINTIAVTG</sequence>
<evidence type="ECO:0000313" key="2">
    <source>
        <dbReference type="EMBL" id="KTC81990.1"/>
    </source>
</evidence>
<keyword evidence="1" id="KW-1133">Transmembrane helix</keyword>
<dbReference type="AlphaFoldDB" id="A0A378IIB5"/>
<keyword evidence="1" id="KW-0812">Transmembrane</keyword>
<feature type="transmembrane region" description="Helical" evidence="1">
    <location>
        <begin position="282"/>
        <end position="303"/>
    </location>
</feature>
<evidence type="ECO:0000256" key="1">
    <source>
        <dbReference type="SAM" id="Phobius"/>
    </source>
</evidence>
<name>A0A378IIB5_9GAMM</name>
<gene>
    <name evidence="2" type="ORF">Lcin_3060</name>
    <name evidence="3" type="ORF">NCTC12438_01382</name>
</gene>
<proteinExistence type="predicted"/>
<dbReference type="RefSeq" id="WP_058466160.1">
    <property type="nucleotide sequence ID" value="NZ_CAAAHQ010000048.1"/>
</dbReference>
<reference evidence="3 5" key="2">
    <citation type="submission" date="2018-06" db="EMBL/GenBank/DDBJ databases">
        <authorList>
            <consortium name="Pathogen Informatics"/>
            <person name="Doyle S."/>
        </authorList>
    </citation>
    <scope>NUCLEOTIDE SEQUENCE [LARGE SCALE GENOMIC DNA]</scope>
    <source>
        <strain evidence="3 5">NCTC12438</strain>
    </source>
</reference>
<protein>
    <submittedName>
        <fullName evidence="3">Uncharacterized protein</fullName>
    </submittedName>
</protein>
<keyword evidence="4" id="KW-1185">Reference proteome</keyword>
<evidence type="ECO:0000313" key="3">
    <source>
        <dbReference type="EMBL" id="STX34773.1"/>
    </source>
</evidence>
<dbReference type="EMBL" id="LNXX01000047">
    <property type="protein sequence ID" value="KTC81990.1"/>
    <property type="molecule type" value="Genomic_DNA"/>
</dbReference>
<dbReference type="Proteomes" id="UP000054854">
    <property type="component" value="Unassembled WGS sequence"/>
</dbReference>
<organism evidence="3 5">
    <name type="scientific">Legionella cincinnatiensis</name>
    <dbReference type="NCBI Taxonomy" id="28085"/>
    <lineage>
        <taxon>Bacteria</taxon>
        <taxon>Pseudomonadati</taxon>
        <taxon>Pseudomonadota</taxon>
        <taxon>Gammaproteobacteria</taxon>
        <taxon>Legionellales</taxon>
        <taxon>Legionellaceae</taxon>
        <taxon>Legionella</taxon>
    </lineage>
</organism>
<dbReference type="STRING" id="28085.Lcin_3060"/>
<dbReference type="EMBL" id="UGNX01000001">
    <property type="protein sequence ID" value="STX34773.1"/>
    <property type="molecule type" value="Genomic_DNA"/>
</dbReference>
<evidence type="ECO:0000313" key="4">
    <source>
        <dbReference type="Proteomes" id="UP000054854"/>
    </source>
</evidence>
<dbReference type="OrthoDB" id="5653502at2"/>
<accession>A0A378IIB5</accession>
<reference evidence="2 4" key="1">
    <citation type="submission" date="2015-11" db="EMBL/GenBank/DDBJ databases">
        <title>Genomic analysis of 38 Legionella species identifies large and diverse effector repertoires.</title>
        <authorList>
            <person name="Burstein D."/>
            <person name="Amaro F."/>
            <person name="Zusman T."/>
            <person name="Lifshitz Z."/>
            <person name="Cohen O."/>
            <person name="Gilbert J.A."/>
            <person name="Pupko T."/>
            <person name="Shuman H.A."/>
            <person name="Segal G."/>
        </authorList>
    </citation>
    <scope>NUCLEOTIDE SEQUENCE [LARGE SCALE GENOMIC DNA]</scope>
    <source>
        <strain evidence="2 4">CDC#72-OH-14</strain>
    </source>
</reference>
<keyword evidence="1" id="KW-0472">Membrane</keyword>